<reference evidence="1 2" key="1">
    <citation type="journal article" date="2019" name="Int. J. Syst. Evol. Microbiol.">
        <title>The Global Catalogue of Microorganisms (GCM) 10K type strain sequencing project: providing services to taxonomists for standard genome sequencing and annotation.</title>
        <authorList>
            <consortium name="The Broad Institute Genomics Platform"/>
            <consortium name="The Broad Institute Genome Sequencing Center for Infectious Disease"/>
            <person name="Wu L."/>
            <person name="Ma J."/>
        </authorList>
    </citation>
    <scope>NUCLEOTIDE SEQUENCE [LARGE SCALE GENOMIC DNA]</scope>
    <source>
        <strain evidence="1 2">JCM 14545</strain>
    </source>
</reference>
<gene>
    <name evidence="1" type="ORF">GCM10009754_68730</name>
</gene>
<protein>
    <submittedName>
        <fullName evidence="1">Uncharacterized protein</fullName>
    </submittedName>
</protein>
<organism evidence="1 2">
    <name type="scientific">Amycolatopsis minnesotensis</name>
    <dbReference type="NCBI Taxonomy" id="337894"/>
    <lineage>
        <taxon>Bacteria</taxon>
        <taxon>Bacillati</taxon>
        <taxon>Actinomycetota</taxon>
        <taxon>Actinomycetes</taxon>
        <taxon>Pseudonocardiales</taxon>
        <taxon>Pseudonocardiaceae</taxon>
        <taxon>Amycolatopsis</taxon>
    </lineage>
</organism>
<dbReference type="EMBL" id="BAAANN010000036">
    <property type="protein sequence ID" value="GAA1982098.1"/>
    <property type="molecule type" value="Genomic_DNA"/>
</dbReference>
<keyword evidence="2" id="KW-1185">Reference proteome</keyword>
<accession>A0ABN2S8P7</accession>
<comment type="caution">
    <text evidence="1">The sequence shown here is derived from an EMBL/GenBank/DDBJ whole genome shotgun (WGS) entry which is preliminary data.</text>
</comment>
<evidence type="ECO:0000313" key="1">
    <source>
        <dbReference type="EMBL" id="GAA1982098.1"/>
    </source>
</evidence>
<dbReference type="RefSeq" id="WP_344428719.1">
    <property type="nucleotide sequence ID" value="NZ_BAAANN010000036.1"/>
</dbReference>
<evidence type="ECO:0000313" key="2">
    <source>
        <dbReference type="Proteomes" id="UP001501116"/>
    </source>
</evidence>
<name>A0ABN2S8P7_9PSEU</name>
<dbReference type="Proteomes" id="UP001501116">
    <property type="component" value="Unassembled WGS sequence"/>
</dbReference>
<proteinExistence type="predicted"/>
<sequence length="54" mass="6088">MITEWAAPLVLVTERQVREGAHLCVCGNRLTRCTGCGDRRCLRCDPYRSEDCSS</sequence>